<dbReference type="InterPro" id="IPR015915">
    <property type="entry name" value="Kelch-typ_b-propeller"/>
</dbReference>
<evidence type="ECO:0000313" key="5">
    <source>
        <dbReference type="EMBL" id="CAE1321008.1"/>
    </source>
</evidence>
<dbReference type="Pfam" id="PF24681">
    <property type="entry name" value="Kelch_KLHDC2_KLHL20_DRC7"/>
    <property type="match status" value="1"/>
</dbReference>
<comment type="caution">
    <text evidence="5">The sequence shown here is derived from an EMBL/GenBank/DDBJ whole genome shotgun (WGS) entry which is preliminary data.</text>
</comment>
<organism evidence="5 6">
    <name type="scientific">Acanthosepion pharaonis</name>
    <name type="common">Pharaoh cuttlefish</name>
    <name type="synonym">Sepia pharaonis</name>
    <dbReference type="NCBI Taxonomy" id="158019"/>
    <lineage>
        <taxon>Eukaryota</taxon>
        <taxon>Metazoa</taxon>
        <taxon>Spiralia</taxon>
        <taxon>Lophotrochozoa</taxon>
        <taxon>Mollusca</taxon>
        <taxon>Cephalopoda</taxon>
        <taxon>Coleoidea</taxon>
        <taxon>Decapodiformes</taxon>
        <taxon>Sepiida</taxon>
        <taxon>Sepiina</taxon>
        <taxon>Sepiidae</taxon>
        <taxon>Acanthosepion</taxon>
    </lineage>
</organism>
<evidence type="ECO:0000256" key="1">
    <source>
        <dbReference type="ARBA" id="ARBA00022441"/>
    </source>
</evidence>
<keyword evidence="2" id="KW-0677">Repeat</keyword>
<reference evidence="5" key="1">
    <citation type="submission" date="2021-01" db="EMBL/GenBank/DDBJ databases">
        <authorList>
            <person name="Li R."/>
            <person name="Bekaert M."/>
        </authorList>
    </citation>
    <scope>NUCLEOTIDE SEQUENCE</scope>
    <source>
        <strain evidence="5">Farmed</strain>
    </source>
</reference>
<proteinExistence type="predicted"/>
<evidence type="ECO:0000256" key="2">
    <source>
        <dbReference type="ARBA" id="ARBA00022737"/>
    </source>
</evidence>
<dbReference type="OrthoDB" id="1925334at2759"/>
<dbReference type="Gene3D" id="2.120.10.80">
    <property type="entry name" value="Kelch-type beta propeller"/>
    <property type="match status" value="1"/>
</dbReference>
<dbReference type="EMBL" id="CAHIKZ030005210">
    <property type="protein sequence ID" value="CAE1321008.1"/>
    <property type="molecule type" value="Genomic_DNA"/>
</dbReference>
<dbReference type="Gene3D" id="3.30.710.10">
    <property type="entry name" value="Potassium Channel Kv1.1, Chain A"/>
    <property type="match status" value="1"/>
</dbReference>
<dbReference type="InterPro" id="IPR011705">
    <property type="entry name" value="BACK"/>
</dbReference>
<keyword evidence="6" id="KW-1185">Reference proteome</keyword>
<dbReference type="PANTHER" id="PTHR45632:SF3">
    <property type="entry name" value="KELCH-LIKE PROTEIN 32"/>
    <property type="match status" value="1"/>
</dbReference>
<sequence length="601" mass="68864">MALGKRSQLADGTDESLDVLPTEPKQQYRRSDFDSLIPMINIQSERHGCKLMHGYQKLREDRHLFDYTIHVENESIPVHKTLLAASSDYFNAMLTGSMRESRENSVTLLGLTSIGVHAVINFAYTGLLEITSETIDDILLAASHLQVIDSVELCTEYLVQSINLDSCVDVLILADVYSLMKAQEKSRDFIRENFEKIVSTEKYYQLTHCQLAFLLAGDNLRVTSEYQLVMFVLDWVNFDEKVRKQYLPQLLENIRLPLLRLDELDKLARLPVMRNISGCSRLFREAQDYNRDISKQPMYQTKRTQVRSEKVSLVLCHGESPKSYTFKTEKFTALRNPLIPMYNPGVIVVDNFMYVCGGTCNNDHNFNASPRCFRFDPRFDTWTEFTRLMEARKDFVMVAVNKVLFAIGGKDKNNISCTMESYTVETNQWTWRAPMNIAVYGHAGDACRGKIYVCGGQTITGCVNNFLCYDPATNSWEDRSRMLRPRCNHILACVKDKFYAIGGNVEDSHGLASPIDLIESYDPNTDQWTTMEVTISIRKAGSFVRDNKIYITGGLKEQRLLEIIQEYDPDKNTLKTSHTFPFVILGRACCLLTLNRCEPFR</sequence>
<dbReference type="SMART" id="SM00875">
    <property type="entry name" value="BACK"/>
    <property type="match status" value="1"/>
</dbReference>
<gene>
    <name evidence="5" type="ORF">SPHA_71205</name>
</gene>
<dbReference type="AlphaFoldDB" id="A0A812EHU4"/>
<dbReference type="PIRSF" id="PIRSF037037">
    <property type="entry name" value="Kelch-like_protein_gigaxonin"/>
    <property type="match status" value="1"/>
</dbReference>
<evidence type="ECO:0000256" key="3">
    <source>
        <dbReference type="SAM" id="MobiDB-lite"/>
    </source>
</evidence>
<dbReference type="SMART" id="SM00612">
    <property type="entry name" value="Kelch"/>
    <property type="match status" value="4"/>
</dbReference>
<keyword evidence="1" id="KW-0880">Kelch repeat</keyword>
<protein>
    <submittedName>
        <fullName evidence="5">KLHL9_13</fullName>
    </submittedName>
</protein>
<feature type="domain" description="BTB" evidence="4">
    <location>
        <begin position="65"/>
        <end position="132"/>
    </location>
</feature>
<dbReference type="Gene3D" id="1.25.40.420">
    <property type="match status" value="1"/>
</dbReference>
<dbReference type="InterPro" id="IPR006652">
    <property type="entry name" value="Kelch_1"/>
</dbReference>
<accession>A0A812EHU4</accession>
<dbReference type="Pfam" id="PF07707">
    <property type="entry name" value="BACK"/>
    <property type="match status" value="1"/>
</dbReference>
<feature type="region of interest" description="Disordered" evidence="3">
    <location>
        <begin position="1"/>
        <end position="24"/>
    </location>
</feature>
<dbReference type="InterPro" id="IPR017096">
    <property type="entry name" value="BTB-kelch_protein"/>
</dbReference>
<dbReference type="SUPFAM" id="SSF54695">
    <property type="entry name" value="POZ domain"/>
    <property type="match status" value="1"/>
</dbReference>
<dbReference type="Proteomes" id="UP000597762">
    <property type="component" value="Unassembled WGS sequence"/>
</dbReference>
<name>A0A812EHU4_ACAPH</name>
<dbReference type="Pfam" id="PF00651">
    <property type="entry name" value="BTB"/>
    <property type="match status" value="1"/>
</dbReference>
<dbReference type="PROSITE" id="PS50097">
    <property type="entry name" value="BTB"/>
    <property type="match status" value="1"/>
</dbReference>
<dbReference type="InterPro" id="IPR000210">
    <property type="entry name" value="BTB/POZ_dom"/>
</dbReference>
<dbReference type="SMART" id="SM00225">
    <property type="entry name" value="BTB"/>
    <property type="match status" value="1"/>
</dbReference>
<dbReference type="InterPro" id="IPR011333">
    <property type="entry name" value="SKP1/BTB/POZ_sf"/>
</dbReference>
<evidence type="ECO:0000259" key="4">
    <source>
        <dbReference type="PROSITE" id="PS50097"/>
    </source>
</evidence>
<evidence type="ECO:0000313" key="6">
    <source>
        <dbReference type="Proteomes" id="UP000597762"/>
    </source>
</evidence>
<dbReference type="PANTHER" id="PTHR45632">
    <property type="entry name" value="LD33804P"/>
    <property type="match status" value="1"/>
</dbReference>
<dbReference type="SUPFAM" id="SSF117281">
    <property type="entry name" value="Kelch motif"/>
    <property type="match status" value="1"/>
</dbReference>